<keyword evidence="1 5" id="KW-0808">Transferase</keyword>
<dbReference type="SUPFAM" id="SSF53756">
    <property type="entry name" value="UDP-Glycosyltransferase/glycogen phosphorylase"/>
    <property type="match status" value="1"/>
</dbReference>
<dbReference type="InterPro" id="IPR028098">
    <property type="entry name" value="Glyco_trans_4-like_N"/>
</dbReference>
<evidence type="ECO:0000256" key="1">
    <source>
        <dbReference type="ARBA" id="ARBA00022679"/>
    </source>
</evidence>
<dbReference type="CDD" id="cd03801">
    <property type="entry name" value="GT4_PimA-like"/>
    <property type="match status" value="1"/>
</dbReference>
<dbReference type="EC" id="2.4.-.-" evidence="5"/>
<keyword evidence="6" id="KW-1185">Reference proteome</keyword>
<feature type="domain" description="Glycosyl transferase family 1" evidence="3">
    <location>
        <begin position="254"/>
        <end position="403"/>
    </location>
</feature>
<evidence type="ECO:0000313" key="5">
    <source>
        <dbReference type="EMBL" id="MFD1190225.1"/>
    </source>
</evidence>
<dbReference type="Pfam" id="PF13439">
    <property type="entry name" value="Glyco_transf_4"/>
    <property type="match status" value="1"/>
</dbReference>
<accession>A0ABW3T0R5</accession>
<feature type="domain" description="Glycosyltransferase subfamily 4-like N-terminal" evidence="4">
    <location>
        <begin position="37"/>
        <end position="239"/>
    </location>
</feature>
<proteinExistence type="predicted"/>
<dbReference type="Gene3D" id="3.40.50.2000">
    <property type="entry name" value="Glycogen Phosphorylase B"/>
    <property type="match status" value="2"/>
</dbReference>
<dbReference type="RefSeq" id="WP_377353029.1">
    <property type="nucleotide sequence ID" value="NZ_JBHTLQ010000010.1"/>
</dbReference>
<name>A0ABW3T0R5_9CAUL</name>
<evidence type="ECO:0000259" key="3">
    <source>
        <dbReference type="Pfam" id="PF00534"/>
    </source>
</evidence>
<evidence type="ECO:0000259" key="4">
    <source>
        <dbReference type="Pfam" id="PF13439"/>
    </source>
</evidence>
<dbReference type="PANTHER" id="PTHR46401:SF2">
    <property type="entry name" value="GLYCOSYLTRANSFERASE WBBK-RELATED"/>
    <property type="match status" value="1"/>
</dbReference>
<dbReference type="Proteomes" id="UP001597216">
    <property type="component" value="Unassembled WGS sequence"/>
</dbReference>
<evidence type="ECO:0000313" key="6">
    <source>
        <dbReference type="Proteomes" id="UP001597216"/>
    </source>
</evidence>
<dbReference type="EMBL" id="JBHTLQ010000010">
    <property type="protein sequence ID" value="MFD1190225.1"/>
    <property type="molecule type" value="Genomic_DNA"/>
</dbReference>
<protein>
    <submittedName>
        <fullName evidence="5">Glycosyltransferase family 4 protein</fullName>
        <ecNumber evidence="5">2.4.-.-</ecNumber>
    </submittedName>
</protein>
<dbReference type="InterPro" id="IPR001296">
    <property type="entry name" value="Glyco_trans_1"/>
</dbReference>
<sequence>MLETPILRGAPRAQSPQPRTERPLRIAFLSYRSDPRVGGQGVYLAQAAQALARIGHKVTVLSGPPYPELAEGVDLVQIPSLDLYNQPHNGHRALRWRHLTSWTDTSEYFGHLFGRFMEPETFGRRAAKYLKKHRRDFDLVIDNQCIAYGLLDIERAGLPVVGVIHHPIRRDLELALAAEPEWGMRALIRQWYGFLKMQEKVAPRLKDVVVVSEAAGRDVAHCLAIDPARIHPILLGIDQSVFRLQPDIRRRPERLLTTASADVPLKGLRYLIEAYAMLAEARPELELVVIGKLREGPTADLIDELGLTNRVRFIHGLTTDEMVAEYAKASICVTPSLYEGFGLPAAEAMCCGAPVVVTDGGALPEVVGEAGVVVRKADSQALATALDQLLDDPSRRAAMSEASLRRARQAFDWNRAAMQYDAVLQAVMSRAC</sequence>
<reference evidence="6" key="1">
    <citation type="journal article" date="2019" name="Int. J. Syst. Evol. Microbiol.">
        <title>The Global Catalogue of Microorganisms (GCM) 10K type strain sequencing project: providing services to taxonomists for standard genome sequencing and annotation.</title>
        <authorList>
            <consortium name="The Broad Institute Genomics Platform"/>
            <consortium name="The Broad Institute Genome Sequencing Center for Infectious Disease"/>
            <person name="Wu L."/>
            <person name="Ma J."/>
        </authorList>
    </citation>
    <scope>NUCLEOTIDE SEQUENCE [LARGE SCALE GENOMIC DNA]</scope>
    <source>
        <strain evidence="6">CCUG 55074</strain>
    </source>
</reference>
<keyword evidence="5" id="KW-0328">Glycosyltransferase</keyword>
<gene>
    <name evidence="5" type="ORF">ACFQ27_06500</name>
</gene>
<organism evidence="5 6">
    <name type="scientific">Phenylobacterium conjunctum</name>
    <dbReference type="NCBI Taxonomy" id="1298959"/>
    <lineage>
        <taxon>Bacteria</taxon>
        <taxon>Pseudomonadati</taxon>
        <taxon>Pseudomonadota</taxon>
        <taxon>Alphaproteobacteria</taxon>
        <taxon>Caulobacterales</taxon>
        <taxon>Caulobacteraceae</taxon>
        <taxon>Phenylobacterium</taxon>
    </lineage>
</organism>
<comment type="caution">
    <text evidence="5">The sequence shown here is derived from an EMBL/GenBank/DDBJ whole genome shotgun (WGS) entry which is preliminary data.</text>
</comment>
<dbReference type="Pfam" id="PF00534">
    <property type="entry name" value="Glycos_transf_1"/>
    <property type="match status" value="1"/>
</dbReference>
<dbReference type="GO" id="GO:0016757">
    <property type="term" value="F:glycosyltransferase activity"/>
    <property type="evidence" value="ECO:0007669"/>
    <property type="project" value="UniProtKB-KW"/>
</dbReference>
<feature type="region of interest" description="Disordered" evidence="2">
    <location>
        <begin position="1"/>
        <end position="20"/>
    </location>
</feature>
<dbReference type="PANTHER" id="PTHR46401">
    <property type="entry name" value="GLYCOSYLTRANSFERASE WBBK-RELATED"/>
    <property type="match status" value="1"/>
</dbReference>
<evidence type="ECO:0000256" key="2">
    <source>
        <dbReference type="SAM" id="MobiDB-lite"/>
    </source>
</evidence>